<name>A0A8S1RLU7_9CILI</name>
<sequence length="60" mass="7231">MDTEGTSKSKILSYSLKNREIQQQVRKLYTKAIDWYHFWIKSQGFNEGDNFLLFKLWGIE</sequence>
<proteinExistence type="predicted"/>
<keyword evidence="2" id="KW-1185">Reference proteome</keyword>
<reference evidence="1" key="1">
    <citation type="submission" date="2021-01" db="EMBL/GenBank/DDBJ databases">
        <authorList>
            <consortium name="Genoscope - CEA"/>
            <person name="William W."/>
        </authorList>
    </citation>
    <scope>NUCLEOTIDE SEQUENCE</scope>
</reference>
<comment type="caution">
    <text evidence="1">The sequence shown here is derived from an EMBL/GenBank/DDBJ whole genome shotgun (WGS) entry which is preliminary data.</text>
</comment>
<dbReference type="OrthoDB" id="410058at2759"/>
<evidence type="ECO:0000313" key="1">
    <source>
        <dbReference type="EMBL" id="CAD8129176.1"/>
    </source>
</evidence>
<organism evidence="1 2">
    <name type="scientific">Paramecium sonneborni</name>
    <dbReference type="NCBI Taxonomy" id="65129"/>
    <lineage>
        <taxon>Eukaryota</taxon>
        <taxon>Sar</taxon>
        <taxon>Alveolata</taxon>
        <taxon>Ciliophora</taxon>
        <taxon>Intramacronucleata</taxon>
        <taxon>Oligohymenophorea</taxon>
        <taxon>Peniculida</taxon>
        <taxon>Parameciidae</taxon>
        <taxon>Paramecium</taxon>
    </lineage>
</organism>
<accession>A0A8S1RLU7</accession>
<protein>
    <submittedName>
        <fullName evidence="1">Uncharacterized protein</fullName>
    </submittedName>
</protein>
<gene>
    <name evidence="1" type="ORF">PSON_ATCC_30995.1.T2090026</name>
</gene>
<dbReference type="AlphaFoldDB" id="A0A8S1RLU7"/>
<dbReference type="EMBL" id="CAJJDN010000209">
    <property type="protein sequence ID" value="CAD8129176.1"/>
    <property type="molecule type" value="Genomic_DNA"/>
</dbReference>
<evidence type="ECO:0000313" key="2">
    <source>
        <dbReference type="Proteomes" id="UP000692954"/>
    </source>
</evidence>
<dbReference type="Proteomes" id="UP000692954">
    <property type="component" value="Unassembled WGS sequence"/>
</dbReference>